<proteinExistence type="predicted"/>
<dbReference type="GO" id="GO:0016787">
    <property type="term" value="F:hydrolase activity"/>
    <property type="evidence" value="ECO:0007669"/>
    <property type="project" value="UniProtKB-ARBA"/>
</dbReference>
<dbReference type="OrthoDB" id="6431331at2759"/>
<name>A0A5J5AQF9_9ASTE</name>
<feature type="domain" description="AB hydrolase-1" evidence="1">
    <location>
        <begin position="63"/>
        <end position="158"/>
    </location>
</feature>
<protein>
    <recommendedName>
        <fullName evidence="1">AB hydrolase-1 domain-containing protein</fullName>
    </recommendedName>
</protein>
<evidence type="ECO:0000313" key="3">
    <source>
        <dbReference type="Proteomes" id="UP000325577"/>
    </source>
</evidence>
<dbReference type="PANTHER" id="PTHR43139">
    <property type="entry name" value="SI:DKEY-122A22.2"/>
    <property type="match status" value="1"/>
</dbReference>
<dbReference type="Proteomes" id="UP000325577">
    <property type="component" value="Linkage Group LG19"/>
</dbReference>
<evidence type="ECO:0000259" key="1">
    <source>
        <dbReference type="Pfam" id="PF00561"/>
    </source>
</evidence>
<dbReference type="SUPFAM" id="SSF53474">
    <property type="entry name" value="alpha/beta-Hydrolases"/>
    <property type="match status" value="1"/>
</dbReference>
<evidence type="ECO:0000313" key="2">
    <source>
        <dbReference type="EMBL" id="KAA8532499.1"/>
    </source>
</evidence>
<dbReference type="Pfam" id="PF00561">
    <property type="entry name" value="Abhydrolase_1"/>
    <property type="match status" value="1"/>
</dbReference>
<dbReference type="EMBL" id="CM018042">
    <property type="protein sequence ID" value="KAA8532499.1"/>
    <property type="molecule type" value="Genomic_DNA"/>
</dbReference>
<reference evidence="2 3" key="1">
    <citation type="submission" date="2019-09" db="EMBL/GenBank/DDBJ databases">
        <title>A chromosome-level genome assembly of the Chinese tupelo Nyssa sinensis.</title>
        <authorList>
            <person name="Yang X."/>
            <person name="Kang M."/>
            <person name="Yang Y."/>
            <person name="Xiong H."/>
            <person name="Wang M."/>
            <person name="Zhang Z."/>
            <person name="Wang Z."/>
            <person name="Wu H."/>
            <person name="Ma T."/>
            <person name="Liu J."/>
            <person name="Xi Z."/>
        </authorList>
    </citation>
    <scope>NUCLEOTIDE SEQUENCE [LARGE SCALE GENOMIC DNA]</scope>
    <source>
        <strain evidence="2">J267</strain>
        <tissue evidence="2">Leaf</tissue>
    </source>
</reference>
<dbReference type="InterPro" id="IPR000073">
    <property type="entry name" value="AB_hydrolase_1"/>
</dbReference>
<organism evidence="2 3">
    <name type="scientific">Nyssa sinensis</name>
    <dbReference type="NCBI Taxonomy" id="561372"/>
    <lineage>
        <taxon>Eukaryota</taxon>
        <taxon>Viridiplantae</taxon>
        <taxon>Streptophyta</taxon>
        <taxon>Embryophyta</taxon>
        <taxon>Tracheophyta</taxon>
        <taxon>Spermatophyta</taxon>
        <taxon>Magnoliopsida</taxon>
        <taxon>eudicotyledons</taxon>
        <taxon>Gunneridae</taxon>
        <taxon>Pentapetalae</taxon>
        <taxon>asterids</taxon>
        <taxon>Cornales</taxon>
        <taxon>Nyssaceae</taxon>
        <taxon>Nyssa</taxon>
    </lineage>
</organism>
<dbReference type="InterPro" id="IPR052370">
    <property type="entry name" value="Meta-cleavage_hydrolase"/>
</dbReference>
<gene>
    <name evidence="2" type="ORF">F0562_032532</name>
</gene>
<dbReference type="InterPro" id="IPR029058">
    <property type="entry name" value="AB_hydrolase_fold"/>
</dbReference>
<accession>A0A5J5AQF9</accession>
<sequence>MSPTPYSDGFGVEPGVKGYNRESRNWCYRSFFSKSGLRSTVTDLGDGTMMHCWVPKTLKETKPNLVLIHGFGANAMWQWGEIIRFLLPYFNLYVSDLVFFGDSFMTRPDKFESFQAQCVMRVMESNSVKKMSVVGLSYGGFVAYNMAVQFREAIERVVI</sequence>
<dbReference type="PANTHER" id="PTHR43139:SF59">
    <property type="entry name" value="ALPHA_BETA-HYDROLASES SUPERFAMILY PROTEIN"/>
    <property type="match status" value="1"/>
</dbReference>
<dbReference type="AlphaFoldDB" id="A0A5J5AQF9"/>
<keyword evidence="3" id="KW-1185">Reference proteome</keyword>
<dbReference type="Gene3D" id="3.40.50.1820">
    <property type="entry name" value="alpha/beta hydrolase"/>
    <property type="match status" value="1"/>
</dbReference>